<keyword evidence="2" id="KW-1185">Reference proteome</keyword>
<accession>A0A291BA75</accession>
<name>A0A291BA75_9GAMM</name>
<reference evidence="2" key="1">
    <citation type="submission" date="2017-04" db="EMBL/GenBank/DDBJ databases">
        <title>Genome evolution of the luminous symbionts of deep sea anglerfish.</title>
        <authorList>
            <person name="Hendry T.A."/>
        </authorList>
    </citation>
    <scope>NUCLEOTIDE SEQUENCE [LARGE SCALE GENOMIC DNA]</scope>
</reference>
<proteinExistence type="predicted"/>
<evidence type="ECO:0000313" key="2">
    <source>
        <dbReference type="Proteomes" id="UP000218160"/>
    </source>
</evidence>
<dbReference type="KEGG" id="elux:BTN50_1443"/>
<protein>
    <submittedName>
        <fullName evidence="1">Mobile element protein</fullName>
    </submittedName>
</protein>
<dbReference type="Proteomes" id="UP000218160">
    <property type="component" value="Chromosome 1"/>
</dbReference>
<sequence length="40" mass="4630">MNIVFKLVQLLLSCPHYLCICKWAKMVNVTFKTKKEPSCA</sequence>
<dbReference type="EMBL" id="CP020660">
    <property type="protein sequence ID" value="ATF09919.1"/>
    <property type="molecule type" value="Genomic_DNA"/>
</dbReference>
<organism evidence="1 2">
    <name type="scientific">Candidatus Enterovibrio altilux</name>
    <dbReference type="NCBI Taxonomy" id="1927128"/>
    <lineage>
        <taxon>Bacteria</taxon>
        <taxon>Pseudomonadati</taxon>
        <taxon>Pseudomonadota</taxon>
        <taxon>Gammaproteobacteria</taxon>
        <taxon>Vibrionales</taxon>
        <taxon>Vibrionaceae</taxon>
        <taxon>Enterovibrio</taxon>
    </lineage>
</organism>
<gene>
    <name evidence="1" type="ORF">BTN50_1443</name>
</gene>
<evidence type="ECO:0000313" key="1">
    <source>
        <dbReference type="EMBL" id="ATF09919.1"/>
    </source>
</evidence>
<dbReference type="AlphaFoldDB" id="A0A291BA75"/>